<evidence type="ECO:0000256" key="1">
    <source>
        <dbReference type="SAM" id="Phobius"/>
    </source>
</evidence>
<keyword evidence="1" id="KW-0812">Transmembrane</keyword>
<keyword evidence="1" id="KW-0472">Membrane</keyword>
<evidence type="ECO:0000313" key="3">
    <source>
        <dbReference type="Proteomes" id="UP001526430"/>
    </source>
</evidence>
<reference evidence="2 3" key="1">
    <citation type="submission" date="2022-10" db="EMBL/GenBank/DDBJ databases">
        <title>Roseococcus glaciei nov., sp. nov., isolated from glacier.</title>
        <authorList>
            <person name="Liu Q."/>
            <person name="Xin Y.-H."/>
        </authorList>
    </citation>
    <scope>NUCLEOTIDE SEQUENCE [LARGE SCALE GENOMIC DNA]</scope>
    <source>
        <strain evidence="2 3">MDT2-1-1</strain>
    </source>
</reference>
<protein>
    <submittedName>
        <fullName evidence="2">Flp family type IVb pilin</fullName>
    </submittedName>
</protein>
<organism evidence="2 3">
    <name type="scientific">Sabulicella glaciei</name>
    <dbReference type="NCBI Taxonomy" id="2984948"/>
    <lineage>
        <taxon>Bacteria</taxon>
        <taxon>Pseudomonadati</taxon>
        <taxon>Pseudomonadota</taxon>
        <taxon>Alphaproteobacteria</taxon>
        <taxon>Acetobacterales</taxon>
        <taxon>Acetobacteraceae</taxon>
        <taxon>Sabulicella</taxon>
    </lineage>
</organism>
<comment type="caution">
    <text evidence="2">The sequence shown here is derived from an EMBL/GenBank/DDBJ whole genome shotgun (WGS) entry which is preliminary data.</text>
</comment>
<evidence type="ECO:0000313" key="2">
    <source>
        <dbReference type="EMBL" id="MCW8084320.1"/>
    </source>
</evidence>
<keyword evidence="3" id="KW-1185">Reference proteome</keyword>
<dbReference type="Proteomes" id="UP001526430">
    <property type="component" value="Unassembled WGS sequence"/>
</dbReference>
<keyword evidence="1" id="KW-1133">Transmembrane helix</keyword>
<accession>A0ABT3NQ72</accession>
<gene>
    <name evidence="2" type="ORF">OF850_01655</name>
</gene>
<name>A0ABT3NQ72_9PROT</name>
<sequence>MVQAATALFTKLQSDRRGVTALEYGIIAAAVVLAVIAGITTLKADVQAIFTAITTGVAGAK</sequence>
<proteinExistence type="predicted"/>
<feature type="transmembrane region" description="Helical" evidence="1">
    <location>
        <begin position="21"/>
        <end position="42"/>
    </location>
</feature>
<dbReference type="RefSeq" id="WP_301587924.1">
    <property type="nucleotide sequence ID" value="NZ_JAPFQI010000001.1"/>
</dbReference>
<dbReference type="EMBL" id="JAPFQI010000001">
    <property type="protein sequence ID" value="MCW8084320.1"/>
    <property type="molecule type" value="Genomic_DNA"/>
</dbReference>
<dbReference type="InterPro" id="IPR007047">
    <property type="entry name" value="Flp_Fap"/>
</dbReference>
<dbReference type="Pfam" id="PF04964">
    <property type="entry name" value="Flp_Fap"/>
    <property type="match status" value="1"/>
</dbReference>